<dbReference type="InterPro" id="IPR029033">
    <property type="entry name" value="His_PPase_superfam"/>
</dbReference>
<reference evidence="1" key="1">
    <citation type="submission" date="2024-10" db="EMBL/GenBank/DDBJ databases">
        <authorList>
            <person name="Ryan C."/>
        </authorList>
    </citation>
    <scope>NUCLEOTIDE SEQUENCE [LARGE SCALE GENOMIC DNA]</scope>
</reference>
<dbReference type="Gene3D" id="3.40.50.1240">
    <property type="entry name" value="Phosphoglycerate mutase-like"/>
    <property type="match status" value="1"/>
</dbReference>
<sequence length="272" mass="30075">MEDSSGSSPSPAILRNRYWILRHGRSVPNERGLIVSSLEKGTKPEYGLAPPGFEQARAAGELLRKELEEIGVPVDSVKIRYSPFSRTTETARVVAGVLGIRFVGPRCEAVTGLRERYFGPSYELLSHDKYAEVWAADEAHPYMAPEGGESVTDVANRLSDVLSFTEKEFHSSAILIVSHGDPLQIFQAVLSGAKENSSFLDDVRDLKVKGTTVASVLSQHCKFALATGELRRLILLQLDWDLNTYRSHGSAIRTRVLRGQTAVIKPLVLWSR</sequence>
<dbReference type="PANTHER" id="PTHR47821">
    <property type="entry name" value="PHOSPHOGLYCERATE MUTASE FAMILY PROTEIN"/>
    <property type="match status" value="1"/>
</dbReference>
<dbReference type="AlphaFoldDB" id="A0ABC9DAM1"/>
<name>A0ABC9DAM1_9POAL</name>
<dbReference type="PANTHER" id="PTHR47821:SF2">
    <property type="entry name" value="PHOSPHOGLYCERATE MUTASE FAMILY PROTEIN"/>
    <property type="match status" value="1"/>
</dbReference>
<dbReference type="SUPFAM" id="SSF53254">
    <property type="entry name" value="Phosphoglycerate mutase-like"/>
    <property type="match status" value="1"/>
</dbReference>
<dbReference type="Proteomes" id="UP001497457">
    <property type="component" value="Chromosome 32b"/>
</dbReference>
<keyword evidence="2" id="KW-1185">Reference proteome</keyword>
<dbReference type="InterPro" id="IPR013078">
    <property type="entry name" value="His_Pase_superF_clade-1"/>
</dbReference>
<dbReference type="SMART" id="SM00855">
    <property type="entry name" value="PGAM"/>
    <property type="match status" value="1"/>
</dbReference>
<protein>
    <submittedName>
        <fullName evidence="1">Uncharacterized protein</fullName>
    </submittedName>
</protein>
<dbReference type="CDD" id="cd07067">
    <property type="entry name" value="HP_PGM_like"/>
    <property type="match status" value="1"/>
</dbReference>
<gene>
    <name evidence="1" type="ORF">URODEC1_LOCUS83561</name>
</gene>
<dbReference type="EMBL" id="OZ075142">
    <property type="protein sequence ID" value="CAL5035579.1"/>
    <property type="molecule type" value="Genomic_DNA"/>
</dbReference>
<evidence type="ECO:0000313" key="2">
    <source>
        <dbReference type="Proteomes" id="UP001497457"/>
    </source>
</evidence>
<proteinExistence type="predicted"/>
<dbReference type="Pfam" id="PF00300">
    <property type="entry name" value="His_Phos_1"/>
    <property type="match status" value="1"/>
</dbReference>
<organism evidence="1 2">
    <name type="scientific">Urochloa decumbens</name>
    <dbReference type="NCBI Taxonomy" id="240449"/>
    <lineage>
        <taxon>Eukaryota</taxon>
        <taxon>Viridiplantae</taxon>
        <taxon>Streptophyta</taxon>
        <taxon>Embryophyta</taxon>
        <taxon>Tracheophyta</taxon>
        <taxon>Spermatophyta</taxon>
        <taxon>Magnoliopsida</taxon>
        <taxon>Liliopsida</taxon>
        <taxon>Poales</taxon>
        <taxon>Poaceae</taxon>
        <taxon>PACMAD clade</taxon>
        <taxon>Panicoideae</taxon>
        <taxon>Panicodae</taxon>
        <taxon>Paniceae</taxon>
        <taxon>Melinidinae</taxon>
        <taxon>Urochloa</taxon>
    </lineage>
</organism>
<accession>A0ABC9DAM1</accession>
<evidence type="ECO:0000313" key="1">
    <source>
        <dbReference type="EMBL" id="CAL5035579.1"/>
    </source>
</evidence>